<dbReference type="InterPro" id="IPR003673">
    <property type="entry name" value="CoA-Trfase_fam_III"/>
</dbReference>
<comment type="caution">
    <text evidence="3">The sequence shown here is derived from an EMBL/GenBank/DDBJ whole genome shotgun (WGS) entry which is preliminary data.</text>
</comment>
<dbReference type="Proteomes" id="UP001175261">
    <property type="component" value="Unassembled WGS sequence"/>
</dbReference>
<keyword evidence="4" id="KW-1185">Reference proteome</keyword>
<evidence type="ECO:0000256" key="2">
    <source>
        <dbReference type="SAM" id="SignalP"/>
    </source>
</evidence>
<dbReference type="GO" id="GO:0003824">
    <property type="term" value="F:catalytic activity"/>
    <property type="evidence" value="ECO:0007669"/>
    <property type="project" value="InterPro"/>
</dbReference>
<gene>
    <name evidence="3" type="ORF">NLU13_5564</name>
</gene>
<feature type="signal peptide" evidence="2">
    <location>
        <begin position="1"/>
        <end position="32"/>
    </location>
</feature>
<evidence type="ECO:0000313" key="4">
    <source>
        <dbReference type="Proteomes" id="UP001175261"/>
    </source>
</evidence>
<sequence>MPPDIGLSTLAAKSLGVFWFWVLNRLCQTTNAGLSILCHPTHDTNMSNYSIFTESDRILKHVLLRDPKLQFPPSFVAAAEKVKFVGQDDQPFVLTPLKITESSAALNALVAVAASAVAADRYGTPYQDIEVNTDAATLFLESVLLPTIAGKPFHKHEQMMPELRKMDLYNMSVPIRRLSSNVYRTRDGRWYHLHGSLNATPTMQMLGVEETDVSTEEAIRIYAEKVAQWDAKDIEKEANDVYNQAGVVCYEPEEFLSSEHGRIISDEPLWTTTRVPAPRKPWPEAKDPDACSPLSGIRVIDFSRVIAAPAVSKMLSVLGADVLRVSFDQLPEMSLCMPDLQTGKRDTNINLKTEEGRKLFADLVRGADILIDGYRPGVLARLGFDSHSLRQLSPTLIYMRENCYGFKGPLAHRSGWQQISDCLVGISHLQGKFLGLDEAVVPLLPNSDYQTGLVGAAAAIQALLHRTHEDTTFDIDISLTQYNIWYYRLGLYSEEQQAALRSRDLQFKPRHYDDIVELVRKTHESLVRIRPEMFQHPEYFWIMTAKEYGIDDDFKILAPAFKLATSTVGYKVPTGRRGRSKAEWVD</sequence>
<organism evidence="3 4">
    <name type="scientific">Sarocladium strictum</name>
    <name type="common">Black bundle disease fungus</name>
    <name type="synonym">Acremonium strictum</name>
    <dbReference type="NCBI Taxonomy" id="5046"/>
    <lineage>
        <taxon>Eukaryota</taxon>
        <taxon>Fungi</taxon>
        <taxon>Dikarya</taxon>
        <taxon>Ascomycota</taxon>
        <taxon>Pezizomycotina</taxon>
        <taxon>Sordariomycetes</taxon>
        <taxon>Hypocreomycetidae</taxon>
        <taxon>Hypocreales</taxon>
        <taxon>Sarocladiaceae</taxon>
        <taxon>Sarocladium</taxon>
    </lineage>
</organism>
<feature type="chain" id="PRO_5041281021" evidence="2">
    <location>
        <begin position="33"/>
        <end position="586"/>
    </location>
</feature>
<dbReference type="InterPro" id="IPR052985">
    <property type="entry name" value="CoA-trans_III_biosynth/detox"/>
</dbReference>
<dbReference type="EMBL" id="JAPDFR010000004">
    <property type="protein sequence ID" value="KAK0387251.1"/>
    <property type="molecule type" value="Genomic_DNA"/>
</dbReference>
<dbReference type="AlphaFoldDB" id="A0AA39GHQ3"/>
<dbReference type="PANTHER" id="PTHR48229:SF1">
    <property type="entry name" value="ALPHA METHYLACYL-COA RACEMASE-RELATED"/>
    <property type="match status" value="1"/>
</dbReference>
<keyword evidence="2" id="KW-0732">Signal</keyword>
<accession>A0AA39GHQ3</accession>
<evidence type="ECO:0000313" key="3">
    <source>
        <dbReference type="EMBL" id="KAK0387251.1"/>
    </source>
</evidence>
<reference evidence="3" key="1">
    <citation type="submission" date="2022-10" db="EMBL/GenBank/DDBJ databases">
        <title>Determination and structural analysis of whole genome sequence of Sarocladium strictum F4-1.</title>
        <authorList>
            <person name="Hu L."/>
            <person name="Jiang Y."/>
        </authorList>
    </citation>
    <scope>NUCLEOTIDE SEQUENCE</scope>
    <source>
        <strain evidence="3">F4-1</strain>
    </source>
</reference>
<name>A0AA39GHQ3_SARSR</name>
<dbReference type="SUPFAM" id="SSF89796">
    <property type="entry name" value="CoA-transferase family III (CaiB/BaiF)"/>
    <property type="match status" value="2"/>
</dbReference>
<dbReference type="InterPro" id="IPR023606">
    <property type="entry name" value="CoA-Trfase_III_dom_1_sf"/>
</dbReference>
<dbReference type="Gene3D" id="3.40.50.10540">
    <property type="entry name" value="Crotonobetainyl-coa:carnitine coa-transferase, domain 1"/>
    <property type="match status" value="1"/>
</dbReference>
<evidence type="ECO:0000256" key="1">
    <source>
        <dbReference type="ARBA" id="ARBA00008383"/>
    </source>
</evidence>
<protein>
    <submittedName>
        <fullName evidence="3">Uncharacterized protein</fullName>
    </submittedName>
</protein>
<dbReference type="Pfam" id="PF02515">
    <property type="entry name" value="CoA_transf_3"/>
    <property type="match status" value="1"/>
</dbReference>
<comment type="similarity">
    <text evidence="1">Belongs to the CoA-transferase III family.</text>
</comment>
<dbReference type="PANTHER" id="PTHR48229">
    <property type="entry name" value="CAIB/BAIF FAMILY ENZYME (AFU_ORTHOLOGUE AFUA_1G05360)-RELATED"/>
    <property type="match status" value="1"/>
</dbReference>
<proteinExistence type="inferred from homology"/>